<dbReference type="RefSeq" id="WP_011078492.1">
    <property type="nucleotide sequence ID" value="NC_004459.3"/>
</dbReference>
<dbReference type="PANTHER" id="PTHR48182">
    <property type="entry name" value="PROTEIN SERAC1"/>
    <property type="match status" value="1"/>
</dbReference>
<reference evidence="6 7" key="2">
    <citation type="journal article" date="2003" name="Infect. Immun.">
        <title>Characterization and pathogenic significance of Vibrio vulnificus antigens preferentially expressed in septicemic patients.</title>
        <authorList>
            <person name="Kim Y.R."/>
            <person name="Lee S.E."/>
            <person name="Kim C.M."/>
            <person name="Kim S.Y."/>
            <person name="Shin E.K."/>
            <person name="Shin D.H."/>
            <person name="Chung S.S."/>
            <person name="Choy H.E."/>
            <person name="Progulske-Fox A."/>
            <person name="Hillman J.D."/>
            <person name="Handfield M."/>
            <person name="Rhee J.H."/>
        </authorList>
    </citation>
    <scope>NUCLEOTIDE SEQUENCE [LARGE SCALE GENOMIC DNA]</scope>
    <source>
        <strain evidence="6 7">CMCP6</strain>
    </source>
</reference>
<dbReference type="PANTHER" id="PTHR48182:SF2">
    <property type="entry name" value="PROTEIN SERAC1"/>
    <property type="match status" value="1"/>
</dbReference>
<name>A0A3Q0MFA6_VIBVU</name>
<reference evidence="6 7" key="3">
    <citation type="journal article" date="2011" name="Mol. Syst. Biol.">
        <title>Integrative genome-scale metabolic analysis of Vibrio vulnificus for drug targeting and discovery.</title>
        <authorList>
            <person name="Kim H.U."/>
            <person name="Kim S.Y."/>
            <person name="Jeong H."/>
            <person name="Kim T.Y."/>
            <person name="Kim J.J."/>
            <person name="Choy H.E."/>
            <person name="Yi K.Y."/>
            <person name="Rhee J.H."/>
            <person name="Lee S.Y."/>
        </authorList>
    </citation>
    <scope>NUCLEOTIDE SEQUENCE [LARGE SCALE GENOMIC DNA]</scope>
    <source>
        <strain evidence="6 7">CMCP6</strain>
    </source>
</reference>
<sequence>MNVQENGWLRYSNSNTVIIFIHGLFSSSKKCWFNDKNQRYWPDLIASDPRFNGIDIFLANFYTSIDSNDYGVQNCSDEVWDHISQTDKHMRSPALSKSNIIFVTHSTGGIIARYILESKSDKFVGKKIGLALYASPSFGSRMASSFGWIAKRFKNQLAQELAWGSALLDDLDGRFKELLQSSKLDIVGLECYENRSPFHLTLLNHSKHRVVSKESAARYFGKAKLIAGTDHSSIVKPENEDSQSHKALWGFIERNDFCKIKLTSSSAKTDDSKEDVLFDLYTPNQENFYLHRDVDQIVLNKFRLSGLWICGPSGVGKTAIIQRLLFKNGVDFQYISLGTSINENIQQMFTSIAYDLDENVIINESERISVILNNIELIIRDKCKSDSFVLFIEEIPISDHCAFKEFSQCIYSILVKLKEIKNFKLVLSSIFEPDSLVGTEFEKISDNFSIFSLGYWNKEDLIELDNIINRHLNIDNLPNVDIELIEGSPRKLKSHYRESLDILKARS</sequence>
<dbReference type="InterPro" id="IPR052374">
    <property type="entry name" value="SERAC1"/>
</dbReference>
<dbReference type="GO" id="GO:0016020">
    <property type="term" value="C:membrane"/>
    <property type="evidence" value="ECO:0007669"/>
    <property type="project" value="UniProtKB-SubCell"/>
</dbReference>
<evidence type="ECO:0000313" key="6">
    <source>
        <dbReference type="EMBL" id="ADV91924.1"/>
    </source>
</evidence>
<dbReference type="KEGG" id="vvu:VV1_3209"/>
<dbReference type="InterPro" id="IPR029058">
    <property type="entry name" value="AB_hydrolase_fold"/>
</dbReference>
<accession>A0A3Q0MFA6</accession>
<gene>
    <name evidence="6" type="ordered locus">VV1_3209</name>
</gene>
<keyword evidence="4" id="KW-0472">Membrane</keyword>
<dbReference type="Proteomes" id="UP000002275">
    <property type="component" value="Chromosome I"/>
</dbReference>
<protein>
    <recommendedName>
        <fullName evidence="5">DUF676 domain-containing protein</fullName>
    </recommendedName>
</protein>
<dbReference type="EMBL" id="AE016795">
    <property type="protein sequence ID" value="ADV91924.1"/>
    <property type="molecule type" value="Genomic_DNA"/>
</dbReference>
<evidence type="ECO:0000256" key="1">
    <source>
        <dbReference type="ARBA" id="ARBA00004240"/>
    </source>
</evidence>
<organism evidence="6 7">
    <name type="scientific">Vibrio vulnificus (strain CMCP6)</name>
    <dbReference type="NCBI Taxonomy" id="216895"/>
    <lineage>
        <taxon>Bacteria</taxon>
        <taxon>Pseudomonadati</taxon>
        <taxon>Pseudomonadota</taxon>
        <taxon>Gammaproteobacteria</taxon>
        <taxon>Vibrionales</taxon>
        <taxon>Vibrionaceae</taxon>
        <taxon>Vibrio</taxon>
    </lineage>
</organism>
<dbReference type="Pfam" id="PF05057">
    <property type="entry name" value="DUF676"/>
    <property type="match status" value="1"/>
</dbReference>
<dbReference type="AlphaFoldDB" id="A0A3Q0MFA6"/>
<evidence type="ECO:0000259" key="5">
    <source>
        <dbReference type="Pfam" id="PF05057"/>
    </source>
</evidence>
<evidence type="ECO:0000313" key="7">
    <source>
        <dbReference type="Proteomes" id="UP000002275"/>
    </source>
</evidence>
<evidence type="ECO:0000256" key="2">
    <source>
        <dbReference type="ARBA" id="ARBA00004370"/>
    </source>
</evidence>
<dbReference type="SUPFAM" id="SSF53474">
    <property type="entry name" value="alpha/beta-Hydrolases"/>
    <property type="match status" value="1"/>
</dbReference>
<dbReference type="Gene3D" id="3.40.50.1820">
    <property type="entry name" value="alpha/beta hydrolase"/>
    <property type="match status" value="1"/>
</dbReference>
<keyword evidence="3" id="KW-0256">Endoplasmic reticulum</keyword>
<dbReference type="SUPFAM" id="SSF52540">
    <property type="entry name" value="P-loop containing nucleoside triphosphate hydrolases"/>
    <property type="match status" value="1"/>
</dbReference>
<proteinExistence type="predicted"/>
<dbReference type="InterPro" id="IPR007751">
    <property type="entry name" value="DUF676_lipase-like"/>
</dbReference>
<dbReference type="Gene3D" id="3.40.50.300">
    <property type="entry name" value="P-loop containing nucleotide triphosphate hydrolases"/>
    <property type="match status" value="1"/>
</dbReference>
<comment type="subcellular location">
    <subcellularLocation>
        <location evidence="1">Endoplasmic reticulum</location>
    </subcellularLocation>
    <subcellularLocation>
        <location evidence="2">Membrane</location>
    </subcellularLocation>
</comment>
<evidence type="ECO:0000256" key="4">
    <source>
        <dbReference type="ARBA" id="ARBA00023136"/>
    </source>
</evidence>
<evidence type="ECO:0000256" key="3">
    <source>
        <dbReference type="ARBA" id="ARBA00022824"/>
    </source>
</evidence>
<feature type="domain" description="DUF676" evidence="5">
    <location>
        <begin position="14"/>
        <end position="157"/>
    </location>
</feature>
<reference evidence="7" key="1">
    <citation type="submission" date="2002-12" db="EMBL/GenBank/DDBJ databases">
        <title>Complete genome sequence of Vibrio vulnificus CMCP6.</title>
        <authorList>
            <person name="Rhee J.H."/>
            <person name="Kim S.Y."/>
            <person name="Chung S.S."/>
            <person name="Kim J.J."/>
            <person name="Moon Y.H."/>
            <person name="Jeong H."/>
            <person name="Choy H.E."/>
        </authorList>
    </citation>
    <scope>NUCLEOTIDE SEQUENCE [LARGE SCALE GENOMIC DNA]</scope>
    <source>
        <strain evidence="7">CMCP6</strain>
    </source>
</reference>
<dbReference type="InterPro" id="IPR027417">
    <property type="entry name" value="P-loop_NTPase"/>
</dbReference>